<feature type="transmembrane region" description="Helical" evidence="1">
    <location>
        <begin position="90"/>
        <end position="106"/>
    </location>
</feature>
<feature type="transmembrane region" description="Helical" evidence="1">
    <location>
        <begin position="168"/>
        <end position="185"/>
    </location>
</feature>
<dbReference type="Proteomes" id="UP001549799">
    <property type="component" value="Unassembled WGS sequence"/>
</dbReference>
<keyword evidence="1" id="KW-0812">Transmembrane</keyword>
<proteinExistence type="predicted"/>
<accession>A0ABV2SQV8</accession>
<feature type="transmembrane region" description="Helical" evidence="1">
    <location>
        <begin position="197"/>
        <end position="226"/>
    </location>
</feature>
<protein>
    <recommendedName>
        <fullName evidence="4">O-antigen ligase domain-containing protein</fullName>
    </recommendedName>
</protein>
<feature type="transmembrane region" description="Helical" evidence="1">
    <location>
        <begin position="232"/>
        <end position="252"/>
    </location>
</feature>
<dbReference type="RefSeq" id="WP_354613916.1">
    <property type="nucleotide sequence ID" value="NZ_JBEXAE010000001.1"/>
</dbReference>
<feature type="transmembrane region" description="Helical" evidence="1">
    <location>
        <begin position="118"/>
        <end position="139"/>
    </location>
</feature>
<feature type="transmembrane region" description="Helical" evidence="1">
    <location>
        <begin position="7"/>
        <end position="25"/>
    </location>
</feature>
<feature type="transmembrane region" description="Helical" evidence="1">
    <location>
        <begin position="57"/>
        <end position="78"/>
    </location>
</feature>
<dbReference type="EMBL" id="JBEXAE010000001">
    <property type="protein sequence ID" value="MET6989542.1"/>
    <property type="molecule type" value="Genomic_DNA"/>
</dbReference>
<keyword evidence="1" id="KW-0472">Membrane</keyword>
<feature type="transmembrane region" description="Helical" evidence="1">
    <location>
        <begin position="312"/>
        <end position="329"/>
    </location>
</feature>
<gene>
    <name evidence="2" type="ORF">ABXZ36_02650</name>
</gene>
<feature type="transmembrane region" description="Helical" evidence="1">
    <location>
        <begin position="341"/>
        <end position="359"/>
    </location>
</feature>
<keyword evidence="1" id="KW-1133">Transmembrane helix</keyword>
<feature type="transmembrane region" description="Helical" evidence="1">
    <location>
        <begin position="31"/>
        <end position="50"/>
    </location>
</feature>
<evidence type="ECO:0000313" key="2">
    <source>
        <dbReference type="EMBL" id="MET6989542.1"/>
    </source>
</evidence>
<keyword evidence="3" id="KW-1185">Reference proteome</keyword>
<evidence type="ECO:0000256" key="1">
    <source>
        <dbReference type="SAM" id="Phobius"/>
    </source>
</evidence>
<evidence type="ECO:0000313" key="3">
    <source>
        <dbReference type="Proteomes" id="UP001549799"/>
    </source>
</evidence>
<evidence type="ECO:0008006" key="4">
    <source>
        <dbReference type="Google" id="ProtNLM"/>
    </source>
</evidence>
<reference evidence="2 3" key="1">
    <citation type="submission" date="2024-07" db="EMBL/GenBank/DDBJ databases">
        <title>The genome sequence of type strain Sediminicola arcticus GDMCC 1.2805.</title>
        <authorList>
            <person name="Liu Y."/>
        </authorList>
    </citation>
    <scope>NUCLEOTIDE SEQUENCE [LARGE SCALE GENOMIC DNA]</scope>
    <source>
        <strain evidence="2 3">GDMCC 1.2805</strain>
    </source>
</reference>
<comment type="caution">
    <text evidence="2">The sequence shown here is derived from an EMBL/GenBank/DDBJ whole genome shotgun (WGS) entry which is preliminary data.</text>
</comment>
<feature type="transmembrane region" description="Helical" evidence="1">
    <location>
        <begin position="273"/>
        <end position="292"/>
    </location>
</feature>
<organism evidence="2 3">
    <name type="scientific">Sediminicola arcticus</name>
    <dbReference type="NCBI Taxonomy" id="1574308"/>
    <lineage>
        <taxon>Bacteria</taxon>
        <taxon>Pseudomonadati</taxon>
        <taxon>Bacteroidota</taxon>
        <taxon>Flavobacteriia</taxon>
        <taxon>Flavobacteriales</taxon>
        <taxon>Flavobacteriaceae</taxon>
        <taxon>Sediminicola</taxon>
    </lineage>
</organism>
<sequence>MRLILKFIFIFTLIELFIGGGGRVFELGPLTLRIILFFINIVFVLVLYIYKRKIPKYVIVVLSIAIIVLILNSLIGLVNGAEISFIIEDVKPLSYFFSILFFSYYIDSTKRIQLIISILKRTSFYIALVYIFIQILFYFNKLDFSVFYSYVNTEISSSDFFFRGESGLFFYKGFFFMVVGLIFWIHCSNSNKKLVPIITIIIAMILSGTRGFIVIFGLIYALYYGIPLLLRLNLKILFLTTVVLLLSLNFFSNADMGNKVISDSVRFLQIEQVFKKINPVSFLIGHGFGIGVPIREVHFEIAYLEVFHKQGVIGLFLWIIFFIVLYNEFKMERNQYEIRKAFFLSVVFTFLLSFTNPFFNNPIGLSLLLISWVSFKVLNKNSMDVS</sequence>
<name>A0ABV2SQV8_9FLAO</name>